<evidence type="ECO:0000313" key="1">
    <source>
        <dbReference type="EMBL" id="EPI50065.1"/>
    </source>
</evidence>
<gene>
    <name evidence="1" type="ORF">HMPREF1576_01163</name>
</gene>
<comment type="caution">
    <text evidence="1">The sequence shown here is derived from an EMBL/GenBank/DDBJ whole genome shotgun (WGS) entry which is preliminary data.</text>
</comment>
<dbReference type="EMBL" id="ATJO01000120">
    <property type="protein sequence ID" value="EPI50065.1"/>
    <property type="molecule type" value="Genomic_DNA"/>
</dbReference>
<dbReference type="Proteomes" id="UP000014601">
    <property type="component" value="Unassembled WGS sequence"/>
</dbReference>
<organism evidence="1 2">
    <name type="scientific">Gardnerella pickettii JCP7719</name>
    <dbReference type="NCBI Taxonomy" id="1261061"/>
    <lineage>
        <taxon>Bacteria</taxon>
        <taxon>Bacillati</taxon>
        <taxon>Actinomycetota</taxon>
        <taxon>Actinomycetes</taxon>
        <taxon>Bifidobacteriales</taxon>
        <taxon>Bifidobacteriaceae</taxon>
        <taxon>Gardnerella</taxon>
        <taxon>Gardnerella pickettii</taxon>
    </lineage>
</organism>
<evidence type="ECO:0000313" key="2">
    <source>
        <dbReference type="Proteomes" id="UP000014601"/>
    </source>
</evidence>
<protein>
    <submittedName>
        <fullName evidence="1">Uncharacterized protein</fullName>
    </submittedName>
</protein>
<proteinExistence type="predicted"/>
<sequence>MTVSRGVCVSSTLTDSCGVLVDWAENSFLIPVKAMRDERTLYRYLPQVALSLLSGGQ</sequence>
<accession>S4GW58</accession>
<reference evidence="1 2" key="1">
    <citation type="submission" date="2013-06" db="EMBL/GenBank/DDBJ databases">
        <authorList>
            <person name="Weinstock G."/>
            <person name="Sodergren E."/>
            <person name="Lobos E.A."/>
            <person name="Fulton L."/>
            <person name="Fulton R."/>
            <person name="Courtney L."/>
            <person name="Fronick C."/>
            <person name="O'Laughlin M."/>
            <person name="Godfrey J."/>
            <person name="Wilson R.M."/>
            <person name="Miner T."/>
            <person name="Farmer C."/>
            <person name="Delehaunty K."/>
            <person name="Cordes M."/>
            <person name="Minx P."/>
            <person name="Tomlinson C."/>
            <person name="Chen J."/>
            <person name="Wollam A."/>
            <person name="Pepin K.H."/>
            <person name="Bhonagiri V."/>
            <person name="Zhang X."/>
            <person name="Warren W."/>
            <person name="Mitreva M."/>
            <person name="Mardis E.R."/>
            <person name="Wilson R.K."/>
        </authorList>
    </citation>
    <scope>NUCLEOTIDE SEQUENCE [LARGE SCALE GENOMIC DNA]</scope>
    <source>
        <strain evidence="1 2">JCP7719</strain>
    </source>
</reference>
<dbReference type="AlphaFoldDB" id="S4GW58"/>
<name>S4GW58_9BIFI</name>
<dbReference type="HOGENOM" id="CLU_2990229_0_0_11"/>